<comment type="caution">
    <text evidence="1">The sequence shown here is derived from an EMBL/GenBank/DDBJ whole genome shotgun (WGS) entry which is preliminary data.</text>
</comment>
<evidence type="ECO:0000313" key="2">
    <source>
        <dbReference type="Proteomes" id="UP000814033"/>
    </source>
</evidence>
<organism evidence="1 2">
    <name type="scientific">Auriscalpium vulgare</name>
    <dbReference type="NCBI Taxonomy" id="40419"/>
    <lineage>
        <taxon>Eukaryota</taxon>
        <taxon>Fungi</taxon>
        <taxon>Dikarya</taxon>
        <taxon>Basidiomycota</taxon>
        <taxon>Agaricomycotina</taxon>
        <taxon>Agaricomycetes</taxon>
        <taxon>Russulales</taxon>
        <taxon>Auriscalpiaceae</taxon>
        <taxon>Auriscalpium</taxon>
    </lineage>
</organism>
<dbReference type="EMBL" id="MU276376">
    <property type="protein sequence ID" value="KAI0038990.1"/>
    <property type="molecule type" value="Genomic_DNA"/>
</dbReference>
<keyword evidence="2" id="KW-1185">Reference proteome</keyword>
<evidence type="ECO:0000313" key="1">
    <source>
        <dbReference type="EMBL" id="KAI0038990.1"/>
    </source>
</evidence>
<proteinExistence type="predicted"/>
<protein>
    <submittedName>
        <fullName evidence="1">Uncharacterized protein</fullName>
    </submittedName>
</protein>
<gene>
    <name evidence="1" type="ORF">FA95DRAFT_1684448</name>
</gene>
<name>A0ACB8R501_9AGAM</name>
<reference evidence="1" key="1">
    <citation type="submission" date="2021-02" db="EMBL/GenBank/DDBJ databases">
        <authorList>
            <consortium name="DOE Joint Genome Institute"/>
            <person name="Ahrendt S."/>
            <person name="Looney B.P."/>
            <person name="Miyauchi S."/>
            <person name="Morin E."/>
            <person name="Drula E."/>
            <person name="Courty P.E."/>
            <person name="Chicoki N."/>
            <person name="Fauchery L."/>
            <person name="Kohler A."/>
            <person name="Kuo A."/>
            <person name="Labutti K."/>
            <person name="Pangilinan J."/>
            <person name="Lipzen A."/>
            <person name="Riley R."/>
            <person name="Andreopoulos W."/>
            <person name="He G."/>
            <person name="Johnson J."/>
            <person name="Barry K.W."/>
            <person name="Grigoriev I.V."/>
            <person name="Nagy L."/>
            <person name="Hibbett D."/>
            <person name="Henrissat B."/>
            <person name="Matheny P.B."/>
            <person name="Labbe J."/>
            <person name="Martin F."/>
        </authorList>
    </citation>
    <scope>NUCLEOTIDE SEQUENCE</scope>
    <source>
        <strain evidence="1">FP105234-sp</strain>
    </source>
</reference>
<accession>A0ACB8R501</accession>
<dbReference type="Proteomes" id="UP000814033">
    <property type="component" value="Unassembled WGS sequence"/>
</dbReference>
<reference evidence="1" key="2">
    <citation type="journal article" date="2022" name="New Phytol.">
        <title>Evolutionary transition to the ectomycorrhizal habit in the genomes of a hyperdiverse lineage of mushroom-forming fungi.</title>
        <authorList>
            <person name="Looney B."/>
            <person name="Miyauchi S."/>
            <person name="Morin E."/>
            <person name="Drula E."/>
            <person name="Courty P.E."/>
            <person name="Kohler A."/>
            <person name="Kuo A."/>
            <person name="LaButti K."/>
            <person name="Pangilinan J."/>
            <person name="Lipzen A."/>
            <person name="Riley R."/>
            <person name="Andreopoulos W."/>
            <person name="He G."/>
            <person name="Johnson J."/>
            <person name="Nolan M."/>
            <person name="Tritt A."/>
            <person name="Barry K.W."/>
            <person name="Grigoriev I.V."/>
            <person name="Nagy L.G."/>
            <person name="Hibbett D."/>
            <person name="Henrissat B."/>
            <person name="Matheny P.B."/>
            <person name="Labbe J."/>
            <person name="Martin F.M."/>
        </authorList>
    </citation>
    <scope>NUCLEOTIDE SEQUENCE</scope>
    <source>
        <strain evidence="1">FP105234-sp</strain>
    </source>
</reference>
<sequence length="328" mass="36788">MSAMDLVPYEGTIRDVATPFDDPTARVIIISSDNMRFRVHEKIVSLASPVLADLIHRGRLLFKLRLDKGVDSVIQLSYDGRTVELFLRWCYPVALPFRSIEDLHCLRRLLEAAREYETDVSDGVAECALREAFGSDPLGAYCVAFAFGLQDCVAAAARNLLQTRFSELDSPHLDLLSAAQYRDVMRYHDECGLVAHHTAVEWCHEVPYLIAYLEPIPSEGLPQPPLEWGHVKCLVAGPAPQLRWTNGDIDDYCVAPMFVWKYLNAVGDELQVRPAPRTVLEHSTMMQVKGTHCPGCAEHFSAGMSALRRRLAEEVEKKVEKVKLPNTA</sequence>